<organism evidence="1 2">
    <name type="scientific">Armillaria gallica</name>
    <name type="common">Bulbous honey fungus</name>
    <name type="synonym">Armillaria bulbosa</name>
    <dbReference type="NCBI Taxonomy" id="47427"/>
    <lineage>
        <taxon>Eukaryota</taxon>
        <taxon>Fungi</taxon>
        <taxon>Dikarya</taxon>
        <taxon>Basidiomycota</taxon>
        <taxon>Agaricomycotina</taxon>
        <taxon>Agaricomycetes</taxon>
        <taxon>Agaricomycetidae</taxon>
        <taxon>Agaricales</taxon>
        <taxon>Marasmiineae</taxon>
        <taxon>Physalacriaceae</taxon>
        <taxon>Armillaria</taxon>
    </lineage>
</organism>
<evidence type="ECO:0000313" key="1">
    <source>
        <dbReference type="EMBL" id="PBK98168.1"/>
    </source>
</evidence>
<keyword evidence="2" id="KW-1185">Reference proteome</keyword>
<dbReference type="Proteomes" id="UP000217790">
    <property type="component" value="Unassembled WGS sequence"/>
</dbReference>
<gene>
    <name evidence="1" type="ORF">ARMGADRAFT_1008640</name>
</gene>
<accession>A0A2H3E4T9</accession>
<proteinExistence type="predicted"/>
<dbReference type="InParanoid" id="A0A2H3E4T9"/>
<protein>
    <submittedName>
        <fullName evidence="1">Uncharacterized protein</fullName>
    </submittedName>
</protein>
<sequence>MAESNQMRTRNSSPCRRLTVTPSKSLFPSPLVEDHCIQVEHGEFVVIDLLLVSNTPSRRPLLEFSCLGHLGSHPPCDRGHGRRRCFPQELGGMALGGCQECRRDEIGAKQRWF</sequence>
<reference evidence="2" key="1">
    <citation type="journal article" date="2017" name="Nat. Ecol. Evol.">
        <title>Genome expansion and lineage-specific genetic innovations in the forest pathogenic fungi Armillaria.</title>
        <authorList>
            <person name="Sipos G."/>
            <person name="Prasanna A.N."/>
            <person name="Walter M.C."/>
            <person name="O'Connor E."/>
            <person name="Balint B."/>
            <person name="Krizsan K."/>
            <person name="Kiss B."/>
            <person name="Hess J."/>
            <person name="Varga T."/>
            <person name="Slot J."/>
            <person name="Riley R."/>
            <person name="Boka B."/>
            <person name="Rigling D."/>
            <person name="Barry K."/>
            <person name="Lee J."/>
            <person name="Mihaltcheva S."/>
            <person name="LaButti K."/>
            <person name="Lipzen A."/>
            <person name="Waldron R."/>
            <person name="Moloney N.M."/>
            <person name="Sperisen C."/>
            <person name="Kredics L."/>
            <person name="Vagvoelgyi C."/>
            <person name="Patrignani A."/>
            <person name="Fitzpatrick D."/>
            <person name="Nagy I."/>
            <person name="Doyle S."/>
            <person name="Anderson J.B."/>
            <person name="Grigoriev I.V."/>
            <person name="Gueldener U."/>
            <person name="Muensterkoetter M."/>
            <person name="Nagy L.G."/>
        </authorList>
    </citation>
    <scope>NUCLEOTIDE SEQUENCE [LARGE SCALE GENOMIC DNA]</scope>
    <source>
        <strain evidence="2">Ar21-2</strain>
    </source>
</reference>
<evidence type="ECO:0000313" key="2">
    <source>
        <dbReference type="Proteomes" id="UP000217790"/>
    </source>
</evidence>
<name>A0A2H3E4T9_ARMGA</name>
<dbReference type="AlphaFoldDB" id="A0A2H3E4T9"/>
<dbReference type="EMBL" id="KZ293648">
    <property type="protein sequence ID" value="PBK98168.1"/>
    <property type="molecule type" value="Genomic_DNA"/>
</dbReference>